<dbReference type="InterPro" id="IPR035959">
    <property type="entry name" value="RutC-like_sf"/>
</dbReference>
<evidence type="ECO:0000313" key="1">
    <source>
        <dbReference type="EMBL" id="SUE16101.1"/>
    </source>
</evidence>
<dbReference type="Gene3D" id="3.30.1330.40">
    <property type="entry name" value="RutC-like"/>
    <property type="match status" value="1"/>
</dbReference>
<dbReference type="CDD" id="cd02198">
    <property type="entry name" value="YjgH_like"/>
    <property type="match status" value="1"/>
</dbReference>
<gene>
    <name evidence="1" type="primary">yjgH_2</name>
    <name evidence="1" type="ORF">NCTC13296_02969</name>
</gene>
<evidence type="ECO:0000313" key="2">
    <source>
        <dbReference type="Proteomes" id="UP000254569"/>
    </source>
</evidence>
<reference evidence="1 2" key="1">
    <citation type="submission" date="2018-06" db="EMBL/GenBank/DDBJ databases">
        <authorList>
            <consortium name="Pathogen Informatics"/>
            <person name="Doyle S."/>
        </authorList>
    </citation>
    <scope>NUCLEOTIDE SEQUENCE [LARGE SCALE GENOMIC DNA]</scope>
    <source>
        <strain evidence="1 2">NCTC13296</strain>
    </source>
</reference>
<protein>
    <submittedName>
        <fullName evidence="1">Endoribonuclease</fullName>
    </submittedName>
</protein>
<accession>A0A379M1C2</accession>
<keyword evidence="2" id="KW-1185">Reference proteome</keyword>
<dbReference type="GO" id="GO:0019239">
    <property type="term" value="F:deaminase activity"/>
    <property type="evidence" value="ECO:0007669"/>
    <property type="project" value="TreeGrafter"/>
</dbReference>
<dbReference type="InterPro" id="IPR006175">
    <property type="entry name" value="YjgF/YER057c/UK114"/>
</dbReference>
<dbReference type="Pfam" id="PF01042">
    <property type="entry name" value="Ribonuc_L-PSP"/>
    <property type="match status" value="1"/>
</dbReference>
<name>A0A379M1C2_9NOCA</name>
<dbReference type="PANTHER" id="PTHR11803">
    <property type="entry name" value="2-IMINOBUTANOATE/2-IMINOPROPANOATE DEAMINASE RIDA"/>
    <property type="match status" value="1"/>
</dbReference>
<dbReference type="PANTHER" id="PTHR11803:SF39">
    <property type="entry name" value="2-IMINOBUTANOATE_2-IMINOPROPANOATE DEAMINASE"/>
    <property type="match status" value="1"/>
</dbReference>
<dbReference type="Proteomes" id="UP000254569">
    <property type="component" value="Unassembled WGS sequence"/>
</dbReference>
<dbReference type="SUPFAM" id="SSF55298">
    <property type="entry name" value="YjgF-like"/>
    <property type="match status" value="1"/>
</dbReference>
<dbReference type="AlphaFoldDB" id="A0A379M1C2"/>
<sequence>MDPYAETTHTVPNPSGPVIPAELTHMYQQWHISPAVRAGNFLICSGVLGQRLDGTVPDDPTTQFTLAFENLQRVLAAAGADWTHLVELVTFHIDLEGDLEAFSAVKERFVREPYPAWTAVGVAELGAGPKPSPRVEMKATAYLADAVAPPAR</sequence>
<dbReference type="GO" id="GO:0005829">
    <property type="term" value="C:cytosol"/>
    <property type="evidence" value="ECO:0007669"/>
    <property type="project" value="TreeGrafter"/>
</dbReference>
<proteinExistence type="predicted"/>
<dbReference type="EMBL" id="UGVI01000001">
    <property type="protein sequence ID" value="SUE16101.1"/>
    <property type="molecule type" value="Genomic_DNA"/>
</dbReference>
<organism evidence="1 2">
    <name type="scientific">Rhodococcus gordoniae</name>
    <dbReference type="NCBI Taxonomy" id="223392"/>
    <lineage>
        <taxon>Bacteria</taxon>
        <taxon>Bacillati</taxon>
        <taxon>Actinomycetota</taxon>
        <taxon>Actinomycetes</taxon>
        <taxon>Mycobacteriales</taxon>
        <taxon>Nocardiaceae</taxon>
        <taxon>Rhodococcus</taxon>
    </lineage>
</organism>
<dbReference type="InterPro" id="IPR038743">
    <property type="entry name" value="YjgH-like"/>
</dbReference>